<protein>
    <recommendedName>
        <fullName evidence="6">Guanine nucleotide-binding protein subunit beta-like protein 1</fullName>
    </recommendedName>
</protein>
<evidence type="ECO:0000256" key="1">
    <source>
        <dbReference type="ARBA" id="ARBA00022574"/>
    </source>
</evidence>
<keyword evidence="1 3" id="KW-0853">WD repeat</keyword>
<dbReference type="AlphaFoldDB" id="A0AAV8VT25"/>
<sequence>MAILPPDPVFCFKGDMGHIHSLCFPAKFDNYCSQILAATEKGTVYFWDLETNRLQYKQQMGESIQAVHHFDDNIITQEKSGLVKLWSTKKSAYNIVHTYQAGGGFCKSIVLNSSLIVPQQGGVIDVLDINTLSKARQLVPDKDDLGMLMCLTEVEIAGNPYLLGGYETGDVILWDLNAGKASGHIKLQEQLTSITFDPVMNRAVCSAASSNVLQLFCIDKSLNMTLKAELSITNEGCNVVKMRPDRRLFVSGGLDGRLRVFSCKTLRILVVLAQHKGPVTDVQFSPGVINYWNSKIMAASGADGSITLWNIYNN</sequence>
<name>A0AAV8VT25_9CUCU</name>
<comment type="caution">
    <text evidence="4">The sequence shown here is derived from an EMBL/GenBank/DDBJ whole genome shotgun (WGS) entry which is preliminary data.</text>
</comment>
<dbReference type="Proteomes" id="UP001159042">
    <property type="component" value="Unassembled WGS sequence"/>
</dbReference>
<dbReference type="PROSITE" id="PS00678">
    <property type="entry name" value="WD_REPEATS_1"/>
    <property type="match status" value="1"/>
</dbReference>
<proteinExistence type="predicted"/>
<reference evidence="4 5" key="1">
    <citation type="journal article" date="2023" name="Insect Mol. Biol.">
        <title>Genome sequencing provides insights into the evolution of gene families encoding plant cell wall-degrading enzymes in longhorned beetles.</title>
        <authorList>
            <person name="Shin N.R."/>
            <person name="Okamura Y."/>
            <person name="Kirsch R."/>
            <person name="Pauchet Y."/>
        </authorList>
    </citation>
    <scope>NUCLEOTIDE SEQUENCE [LARGE SCALE GENOMIC DNA]</scope>
    <source>
        <strain evidence="4">EAD_L_NR</strain>
    </source>
</reference>
<dbReference type="Pfam" id="PF00400">
    <property type="entry name" value="WD40"/>
    <property type="match status" value="2"/>
</dbReference>
<keyword evidence="5" id="KW-1185">Reference proteome</keyword>
<gene>
    <name evidence="4" type="ORF">NQ315_002313</name>
</gene>
<dbReference type="InterPro" id="IPR015943">
    <property type="entry name" value="WD40/YVTN_repeat-like_dom_sf"/>
</dbReference>
<dbReference type="InterPro" id="IPR001680">
    <property type="entry name" value="WD40_rpt"/>
</dbReference>
<evidence type="ECO:0000256" key="3">
    <source>
        <dbReference type="PROSITE-ProRule" id="PRU00221"/>
    </source>
</evidence>
<evidence type="ECO:0008006" key="6">
    <source>
        <dbReference type="Google" id="ProtNLM"/>
    </source>
</evidence>
<organism evidence="4 5">
    <name type="scientific">Exocentrus adspersus</name>
    <dbReference type="NCBI Taxonomy" id="1586481"/>
    <lineage>
        <taxon>Eukaryota</taxon>
        <taxon>Metazoa</taxon>
        <taxon>Ecdysozoa</taxon>
        <taxon>Arthropoda</taxon>
        <taxon>Hexapoda</taxon>
        <taxon>Insecta</taxon>
        <taxon>Pterygota</taxon>
        <taxon>Neoptera</taxon>
        <taxon>Endopterygota</taxon>
        <taxon>Coleoptera</taxon>
        <taxon>Polyphaga</taxon>
        <taxon>Cucujiformia</taxon>
        <taxon>Chrysomeloidea</taxon>
        <taxon>Cerambycidae</taxon>
        <taxon>Lamiinae</taxon>
        <taxon>Acanthocinini</taxon>
        <taxon>Exocentrus</taxon>
    </lineage>
</organism>
<dbReference type="PROSITE" id="PS50082">
    <property type="entry name" value="WD_REPEATS_2"/>
    <property type="match status" value="1"/>
</dbReference>
<keyword evidence="2" id="KW-0677">Repeat</keyword>
<dbReference type="PANTHER" id="PTHR19854">
    <property type="entry name" value="TRANSDUCIN BETA-LIKE 3"/>
    <property type="match status" value="1"/>
</dbReference>
<accession>A0AAV8VT25</accession>
<dbReference type="PANTHER" id="PTHR19854:SF1">
    <property type="entry name" value="GUANINE NUCLEOTIDE-BINDING PROTEIN SUBUNIT BETA-LIKE PROTEIN 1"/>
    <property type="match status" value="1"/>
</dbReference>
<dbReference type="EMBL" id="JANEYG010000034">
    <property type="protein sequence ID" value="KAJ8917295.1"/>
    <property type="molecule type" value="Genomic_DNA"/>
</dbReference>
<dbReference type="SUPFAM" id="SSF50978">
    <property type="entry name" value="WD40 repeat-like"/>
    <property type="match status" value="1"/>
</dbReference>
<feature type="repeat" description="WD" evidence="3">
    <location>
        <begin position="272"/>
        <end position="314"/>
    </location>
</feature>
<evidence type="ECO:0000313" key="5">
    <source>
        <dbReference type="Proteomes" id="UP001159042"/>
    </source>
</evidence>
<dbReference type="Gene3D" id="2.130.10.10">
    <property type="entry name" value="YVTN repeat-like/Quinoprotein amine dehydrogenase"/>
    <property type="match status" value="2"/>
</dbReference>
<dbReference type="InterPro" id="IPR036322">
    <property type="entry name" value="WD40_repeat_dom_sf"/>
</dbReference>
<evidence type="ECO:0000313" key="4">
    <source>
        <dbReference type="EMBL" id="KAJ8917295.1"/>
    </source>
</evidence>
<evidence type="ECO:0000256" key="2">
    <source>
        <dbReference type="ARBA" id="ARBA00022737"/>
    </source>
</evidence>
<dbReference type="InterPro" id="IPR019775">
    <property type="entry name" value="WD40_repeat_CS"/>
</dbReference>
<dbReference type="PROSITE" id="PS50294">
    <property type="entry name" value="WD_REPEATS_REGION"/>
    <property type="match status" value="1"/>
</dbReference>
<dbReference type="SMART" id="SM00320">
    <property type="entry name" value="WD40"/>
    <property type="match status" value="3"/>
</dbReference>